<gene>
    <name evidence="1" type="ORF">PHYSODRAFT_306202</name>
</gene>
<dbReference type="InParanoid" id="G5A8D5"/>
<sequence length="1381" mass="156102">MDSQWRFLGPWLTRLRVEYKALDAECDARDPPQRILKVSLRRVQLSGSFQAKFQETYEALALLAAVERVDYESWRYCLTALCGLHLGERGEATFEEKIPVLFLLDLDLEEDEDEGYNLVKICGTGHRERPSDEYLQALKKIAAMDKRLKDDKAGRDIEIPVKIYFSARQGRTMAQLENVAKAEKITKQQWEGYYDSGGGEQPVESKMFRCTFVLEPMIADFHGYEITQEMVDTMEKLLDANVWFSQVKLDLHLIRHIGFDENRAREALWKLFPRLFNGTRHSLDQANPRYRPRSTFLSQEEECLPIGAIQLECDSAVIGVRDFERTCSALTVCQTTRNLSLRLAISPTAHLTKKVWWKWVAYSLFSCRAREYSSIDALDLTLNDKVIPADIIEFATVVASDHPEEALFSSPRGQVEEREATLKPGARIRWQITKQGTARLVSKELTFPYAIPRIRTFSDDGTSEWTNVVIPGLSWCQVRRACLQFPEHQASSAASCNVTSLTLFIQRSVASNAESLQRLLAVVGGPLKHLTLGGPGLGVVDENAVHRSCPNLSTLSVRGKQFDVQLDFSYYRGLGAPVPSIKCSGLRLTTLAHALSDNDSATAKCVYKLRVHKEGDWLRTTPDTRLEALLQMLRVNETLELLEIDGSPQLPKFADFRQHNRKPIRRTRNISIGGKLAFLSVLSSRQRSDEVDHKRSCGSEREVHARQHLDQYVLSRIFAFAGPPVLRQVFTRAVAQVVERPRALRNIVHFPWGMADGYSSSSSDSSSSSSEGDLPSSYLTQHNPFPAIIKAHLERLVGAVSARRIFGTRRSACWACLCPRTTRTATAKKKKEEEEEEDEEEFHQKFQNVREALALLAAVAHVDQSAWKFLLTQYCGVELGREAQEQDLPAEFVLYLNLEGRASMQWEDTLNFDLARFCGTHQRKHPSRPYQDALSCWIEICRMTSGYLHPSSVDGPMEVFMDIWRAEEKICNKWHKYEQRVGQDEVGLGQLLCTFVLKPMMADFNDCMICPEMTETAGEQQPVVLAVFALLGMHLECDYSLKSSGYEVLLSIQKRNSSAVPAAPSRRGMLPSNVALRIGGNLMNDEGADLLGFAAPIQFVRSLSDDGKSNWVNVLISGYGRCQVLRNDLVFRSGDEVAAPCRRLKSLNIGVCNYDAYVSDGLPQFLSAIGSSLQILSLEHLEGVEVSDICRFCPNLKELAFCAGAVSARFNFDEYHAVGEPIPLLSCDWGNVRALKKELSDVNSALGKTLRRLRVRFTSMHLTEFLRMLSTNRTLEYVDIVVPSKYEQFAGDALKHHLAPTRHELQLSTDRMVAFLSVMYRPKATETKRMRTRSYRPPPTLGHLDENVLTKIFAFAAPSVLRQVYFHVKRNEWSERTGTPI</sequence>
<dbReference type="EMBL" id="JH159161">
    <property type="protein sequence ID" value="EGZ08161.1"/>
    <property type="molecule type" value="Genomic_DNA"/>
</dbReference>
<name>G5A8D5_PHYSP</name>
<dbReference type="RefSeq" id="XP_009536333.1">
    <property type="nucleotide sequence ID" value="XM_009538038.1"/>
</dbReference>
<proteinExistence type="predicted"/>
<dbReference type="GeneID" id="20642666"/>
<evidence type="ECO:0000313" key="1">
    <source>
        <dbReference type="EMBL" id="EGZ08161.1"/>
    </source>
</evidence>
<dbReference type="SUPFAM" id="SSF52047">
    <property type="entry name" value="RNI-like"/>
    <property type="match status" value="1"/>
</dbReference>
<accession>G5A8D5</accession>
<protein>
    <submittedName>
        <fullName evidence="1">Uncharacterized protein</fullName>
    </submittedName>
</protein>
<dbReference type="Proteomes" id="UP000002640">
    <property type="component" value="Unassembled WGS sequence"/>
</dbReference>
<reference evidence="1 2" key="1">
    <citation type="journal article" date="2006" name="Science">
        <title>Phytophthora genome sequences uncover evolutionary origins and mechanisms of pathogenesis.</title>
        <authorList>
            <person name="Tyler B.M."/>
            <person name="Tripathy S."/>
            <person name="Zhang X."/>
            <person name="Dehal P."/>
            <person name="Jiang R.H."/>
            <person name="Aerts A."/>
            <person name="Arredondo F.D."/>
            <person name="Baxter L."/>
            <person name="Bensasson D."/>
            <person name="Beynon J.L."/>
            <person name="Chapman J."/>
            <person name="Damasceno C.M."/>
            <person name="Dorrance A.E."/>
            <person name="Dou D."/>
            <person name="Dickerman A.W."/>
            <person name="Dubchak I.L."/>
            <person name="Garbelotto M."/>
            <person name="Gijzen M."/>
            <person name="Gordon S.G."/>
            <person name="Govers F."/>
            <person name="Grunwald N.J."/>
            <person name="Huang W."/>
            <person name="Ivors K.L."/>
            <person name="Jones R.W."/>
            <person name="Kamoun S."/>
            <person name="Krampis K."/>
            <person name="Lamour K.H."/>
            <person name="Lee M.K."/>
            <person name="McDonald W.H."/>
            <person name="Medina M."/>
            <person name="Meijer H.J."/>
            <person name="Nordberg E.K."/>
            <person name="Maclean D.J."/>
            <person name="Ospina-Giraldo M.D."/>
            <person name="Morris P.F."/>
            <person name="Phuntumart V."/>
            <person name="Putnam N.H."/>
            <person name="Rash S."/>
            <person name="Rose J.K."/>
            <person name="Sakihama Y."/>
            <person name="Salamov A.A."/>
            <person name="Savidor A."/>
            <person name="Scheuring C.F."/>
            <person name="Smith B.M."/>
            <person name="Sobral B.W."/>
            <person name="Terry A."/>
            <person name="Torto-Alalibo T.A."/>
            <person name="Win J."/>
            <person name="Xu Z."/>
            <person name="Zhang H."/>
            <person name="Grigoriev I.V."/>
            <person name="Rokhsar D.S."/>
            <person name="Boore J.L."/>
        </authorList>
    </citation>
    <scope>NUCLEOTIDE SEQUENCE [LARGE SCALE GENOMIC DNA]</scope>
    <source>
        <strain evidence="1 2">P6497</strain>
    </source>
</reference>
<dbReference type="KEGG" id="psoj:PHYSODRAFT_306202"/>
<dbReference type="Gene3D" id="3.80.10.10">
    <property type="entry name" value="Ribonuclease Inhibitor"/>
    <property type="match status" value="1"/>
</dbReference>
<evidence type="ECO:0000313" key="2">
    <source>
        <dbReference type="Proteomes" id="UP000002640"/>
    </source>
</evidence>
<dbReference type="InterPro" id="IPR032675">
    <property type="entry name" value="LRR_dom_sf"/>
</dbReference>
<dbReference type="SMR" id="G5A8D5"/>
<organism evidence="1 2">
    <name type="scientific">Phytophthora sojae (strain P6497)</name>
    <name type="common">Soybean stem and root rot agent</name>
    <name type="synonym">Phytophthora megasperma f. sp. glycines</name>
    <dbReference type="NCBI Taxonomy" id="1094619"/>
    <lineage>
        <taxon>Eukaryota</taxon>
        <taxon>Sar</taxon>
        <taxon>Stramenopiles</taxon>
        <taxon>Oomycota</taxon>
        <taxon>Peronosporomycetes</taxon>
        <taxon>Peronosporales</taxon>
        <taxon>Peronosporaceae</taxon>
        <taxon>Phytophthora</taxon>
    </lineage>
</organism>
<keyword evidence="2" id="KW-1185">Reference proteome</keyword>